<dbReference type="PANTHER" id="PTHR31630">
    <property type="entry name" value="PHYTANOYL-COA DIOXYGENASE-RELATED-RELATED"/>
    <property type="match status" value="1"/>
</dbReference>
<evidence type="ECO:0000313" key="1">
    <source>
        <dbReference type="EMBL" id="QHU30161.1"/>
    </source>
</evidence>
<dbReference type="PANTHER" id="PTHR31630:SF6">
    <property type="entry name" value="PHYTANOYL-COA DIOXYGENASE-RELATED"/>
    <property type="match status" value="1"/>
</dbReference>
<evidence type="ECO:0008006" key="2">
    <source>
        <dbReference type="Google" id="ProtNLM"/>
    </source>
</evidence>
<organism evidence="1">
    <name type="scientific">viral metagenome</name>
    <dbReference type="NCBI Taxonomy" id="1070528"/>
    <lineage>
        <taxon>unclassified sequences</taxon>
        <taxon>metagenomes</taxon>
        <taxon>organismal metagenomes</taxon>
    </lineage>
</organism>
<dbReference type="Gene3D" id="2.60.120.620">
    <property type="entry name" value="q2cbj1_9rhob like domain"/>
    <property type="match status" value="1"/>
</dbReference>
<dbReference type="EMBL" id="MN740504">
    <property type="protein sequence ID" value="QHU30161.1"/>
    <property type="molecule type" value="Genomic_DNA"/>
</dbReference>
<dbReference type="AlphaFoldDB" id="A0A6C0LKE8"/>
<protein>
    <recommendedName>
        <fullName evidence="2">Phytanoyl-CoA dioxygenase</fullName>
    </recommendedName>
</protein>
<dbReference type="Pfam" id="PF05721">
    <property type="entry name" value="PhyH"/>
    <property type="match status" value="1"/>
</dbReference>
<sequence length="288" mass="34029">METYMNELNEKGYTVVPNVLSNTEVDEALALFKAWQKTIPNHDTIHRKCDPHGIYKHHEAGHQEHAWFIRTRPKIKEVFAAIWKTDDLVVSFDGCCWIPKDFKGKDNFWCHSDQAPKDQGRICVQGIVALTDNRERTLVVWEKTHTIHHEYFKLLGRENQAGAWQRIPNRHEDLLKPIRKVLHVPAGSIALWDSRIFHQNQYGSKNCEERYVQYVSMLPRKHPKNTGVMSNKRREYFEKRRTTSHWAYPIKVNGLQPRTWGDKSLRIDYSKLIKPNLERFMPHINDLI</sequence>
<accession>A0A6C0LKE8</accession>
<proteinExistence type="predicted"/>
<name>A0A6C0LKE8_9ZZZZ</name>
<reference evidence="1" key="1">
    <citation type="journal article" date="2020" name="Nature">
        <title>Giant virus diversity and host interactions through global metagenomics.</title>
        <authorList>
            <person name="Schulz F."/>
            <person name="Roux S."/>
            <person name="Paez-Espino D."/>
            <person name="Jungbluth S."/>
            <person name="Walsh D.A."/>
            <person name="Denef V.J."/>
            <person name="McMahon K.D."/>
            <person name="Konstantinidis K.T."/>
            <person name="Eloe-Fadrosh E.A."/>
            <person name="Kyrpides N.C."/>
            <person name="Woyke T."/>
        </authorList>
    </citation>
    <scope>NUCLEOTIDE SEQUENCE</scope>
    <source>
        <strain evidence="1">GVMAG-M-3300027833-11</strain>
    </source>
</reference>
<dbReference type="InterPro" id="IPR008775">
    <property type="entry name" value="Phytyl_CoA_dOase-like"/>
</dbReference>
<dbReference type="SUPFAM" id="SSF51197">
    <property type="entry name" value="Clavaminate synthase-like"/>
    <property type="match status" value="1"/>
</dbReference>